<dbReference type="Gramene" id="OE9A035095T1">
    <property type="protein sequence ID" value="OE9A035095C1"/>
    <property type="gene ID" value="OE9A035095"/>
</dbReference>
<sequence length="152" mass="16941">MVDETEKMPEFFINDNVDVLIEILKRLDDRSLGVAACVCKTWCSLTQNDSFWEHMCFRQLSPPPEGVRAVVVALGGYRRLYMGCVKQVREVREFNRVWTRHEMELSLSLFCVDYYEKVLLGGGGGGGQLGGDSASSASSSSSLMLFCKAVNV</sequence>
<dbReference type="GO" id="GO:0009937">
    <property type="term" value="P:regulation of gibberellic acid mediated signaling pathway"/>
    <property type="evidence" value="ECO:0007669"/>
    <property type="project" value="InterPro"/>
</dbReference>
<organism evidence="2 3">
    <name type="scientific">Olea europaea subsp. europaea</name>
    <dbReference type="NCBI Taxonomy" id="158383"/>
    <lineage>
        <taxon>Eukaryota</taxon>
        <taxon>Viridiplantae</taxon>
        <taxon>Streptophyta</taxon>
        <taxon>Embryophyta</taxon>
        <taxon>Tracheophyta</taxon>
        <taxon>Spermatophyta</taxon>
        <taxon>Magnoliopsida</taxon>
        <taxon>eudicotyledons</taxon>
        <taxon>Gunneridae</taxon>
        <taxon>Pentapetalae</taxon>
        <taxon>asterids</taxon>
        <taxon>lamiids</taxon>
        <taxon>Lamiales</taxon>
        <taxon>Oleaceae</taxon>
        <taxon>Oleeae</taxon>
        <taxon>Olea</taxon>
    </lineage>
</organism>
<dbReference type="OrthoDB" id="2095648at2759"/>
<evidence type="ECO:0000313" key="3">
    <source>
        <dbReference type="Proteomes" id="UP000594638"/>
    </source>
</evidence>
<name>A0A8S0V747_OLEEU</name>
<dbReference type="GO" id="GO:0019005">
    <property type="term" value="C:SCF ubiquitin ligase complex"/>
    <property type="evidence" value="ECO:0007669"/>
    <property type="project" value="InterPro"/>
</dbReference>
<dbReference type="Pfam" id="PF12937">
    <property type="entry name" value="F-box-like"/>
    <property type="match status" value="1"/>
</dbReference>
<dbReference type="InterPro" id="IPR001810">
    <property type="entry name" value="F-box_dom"/>
</dbReference>
<feature type="domain" description="F-box" evidence="1">
    <location>
        <begin position="17"/>
        <end position="55"/>
    </location>
</feature>
<gene>
    <name evidence="2" type="ORF">OLEA9_A035095</name>
</gene>
<dbReference type="SMART" id="SM00256">
    <property type="entry name" value="FBOX"/>
    <property type="match status" value="1"/>
</dbReference>
<dbReference type="SUPFAM" id="SSF81383">
    <property type="entry name" value="F-box domain"/>
    <property type="match status" value="1"/>
</dbReference>
<dbReference type="Gene3D" id="1.20.1280.50">
    <property type="match status" value="1"/>
</dbReference>
<dbReference type="InterPro" id="IPR036047">
    <property type="entry name" value="F-box-like_dom_sf"/>
</dbReference>
<evidence type="ECO:0000259" key="1">
    <source>
        <dbReference type="SMART" id="SM00256"/>
    </source>
</evidence>
<dbReference type="PANTHER" id="PTHR47750">
    <property type="entry name" value="F-BOX PROTEIN SNE"/>
    <property type="match status" value="1"/>
</dbReference>
<dbReference type="GO" id="GO:0009740">
    <property type="term" value="P:gibberellic acid mediated signaling pathway"/>
    <property type="evidence" value="ECO:0007669"/>
    <property type="project" value="TreeGrafter"/>
</dbReference>
<protein>
    <submittedName>
        <fullName evidence="2">F-box SNE-like</fullName>
    </submittedName>
</protein>
<accession>A0A8S0V747</accession>
<comment type="caution">
    <text evidence="2">The sequence shown here is derived from an EMBL/GenBank/DDBJ whole genome shotgun (WGS) entry which is preliminary data.</text>
</comment>
<evidence type="ECO:0000313" key="2">
    <source>
        <dbReference type="EMBL" id="CAA3029245.1"/>
    </source>
</evidence>
<dbReference type="AlphaFoldDB" id="A0A8S0V747"/>
<keyword evidence="3" id="KW-1185">Reference proteome</keyword>
<proteinExistence type="predicted"/>
<dbReference type="Proteomes" id="UP000594638">
    <property type="component" value="Unassembled WGS sequence"/>
</dbReference>
<dbReference type="PANTHER" id="PTHR47750:SF1">
    <property type="entry name" value="F-BOX PROTEIN SNE"/>
    <property type="match status" value="1"/>
</dbReference>
<dbReference type="InterPro" id="IPR044184">
    <property type="entry name" value="SNE/GID2"/>
</dbReference>
<dbReference type="EMBL" id="CACTIH010009297">
    <property type="protein sequence ID" value="CAA3029245.1"/>
    <property type="molecule type" value="Genomic_DNA"/>
</dbReference>
<reference evidence="2 3" key="1">
    <citation type="submission" date="2019-12" db="EMBL/GenBank/DDBJ databases">
        <authorList>
            <person name="Alioto T."/>
            <person name="Alioto T."/>
            <person name="Gomez Garrido J."/>
        </authorList>
    </citation>
    <scope>NUCLEOTIDE SEQUENCE [LARGE SCALE GENOMIC DNA]</scope>
</reference>